<proteinExistence type="inferred from homology"/>
<dbReference type="GO" id="GO:0009295">
    <property type="term" value="C:nucleoid"/>
    <property type="evidence" value="ECO:0007669"/>
    <property type="project" value="UniProtKB-SubCell"/>
</dbReference>
<name>A0A1G9Z273_9FIRM</name>
<dbReference type="HAMAP" id="MF_01008">
    <property type="entry name" value="MraZ"/>
    <property type="match status" value="1"/>
</dbReference>
<evidence type="ECO:0000256" key="5">
    <source>
        <dbReference type="ARBA" id="ARBA00023125"/>
    </source>
</evidence>
<dbReference type="FunFam" id="3.40.1550.20:FF:000002">
    <property type="entry name" value="Transcriptional regulator MraZ"/>
    <property type="match status" value="1"/>
</dbReference>
<dbReference type="GO" id="GO:2000143">
    <property type="term" value="P:negative regulation of DNA-templated transcription initiation"/>
    <property type="evidence" value="ECO:0007669"/>
    <property type="project" value="TreeGrafter"/>
</dbReference>
<dbReference type="RefSeq" id="WP_074522014.1">
    <property type="nucleotide sequence ID" value="NZ_FNHZ01000007.1"/>
</dbReference>
<dbReference type="AlphaFoldDB" id="A0A1G9Z273"/>
<evidence type="ECO:0000313" key="9">
    <source>
        <dbReference type="EMBL" id="SDN15532.1"/>
    </source>
</evidence>
<keyword evidence="2 7" id="KW-0963">Cytoplasm</keyword>
<evidence type="ECO:0000256" key="4">
    <source>
        <dbReference type="ARBA" id="ARBA00023015"/>
    </source>
</evidence>
<dbReference type="Pfam" id="PF02381">
    <property type="entry name" value="MraZ"/>
    <property type="match status" value="2"/>
</dbReference>
<dbReference type="EMBL" id="FNHZ01000007">
    <property type="protein sequence ID" value="SDN15532.1"/>
    <property type="molecule type" value="Genomic_DNA"/>
</dbReference>
<protein>
    <recommendedName>
        <fullName evidence="1 7">Transcriptional regulator MraZ</fullName>
    </recommendedName>
</protein>
<dbReference type="PANTHER" id="PTHR34701:SF1">
    <property type="entry name" value="TRANSCRIPTIONAL REGULATOR MRAZ"/>
    <property type="match status" value="1"/>
</dbReference>
<dbReference type="InterPro" id="IPR035642">
    <property type="entry name" value="MraZ_N"/>
</dbReference>
<reference evidence="10" key="1">
    <citation type="submission" date="2016-10" db="EMBL/GenBank/DDBJ databases">
        <authorList>
            <person name="Varghese N."/>
            <person name="Submissions S."/>
        </authorList>
    </citation>
    <scope>NUCLEOTIDE SEQUENCE [LARGE SCALE GENOMIC DNA]</scope>
    <source>
        <strain evidence="10">M83</strain>
    </source>
</reference>
<dbReference type="Proteomes" id="UP000187651">
    <property type="component" value="Unassembled WGS sequence"/>
</dbReference>
<keyword evidence="3" id="KW-0677">Repeat</keyword>
<comment type="similarity">
    <text evidence="7">Belongs to the MraZ family.</text>
</comment>
<evidence type="ECO:0000313" key="10">
    <source>
        <dbReference type="Proteomes" id="UP000187651"/>
    </source>
</evidence>
<dbReference type="PANTHER" id="PTHR34701">
    <property type="entry name" value="TRANSCRIPTIONAL REGULATOR MRAZ"/>
    <property type="match status" value="1"/>
</dbReference>
<evidence type="ECO:0000256" key="7">
    <source>
        <dbReference type="HAMAP-Rule" id="MF_01008"/>
    </source>
</evidence>
<keyword evidence="10" id="KW-1185">Reference proteome</keyword>
<keyword evidence="6 7" id="KW-0804">Transcription</keyword>
<sequence>MLQGEYTHTIDAKGRLIVPAKLREGLGDTFTITRGFDGCIYAYSNDEWEALKERIAKLPLNDARARSLTRFFIGGASEVEVDKQGRIPITQTLRTHAGLEKDVVSLGVGNKVEIWSAKKYNEVNAESFENIENVAESMLEFGFTI</sequence>
<dbReference type="InterPro" id="IPR037914">
    <property type="entry name" value="SpoVT-AbrB_sf"/>
</dbReference>
<dbReference type="GO" id="GO:0005737">
    <property type="term" value="C:cytoplasm"/>
    <property type="evidence" value="ECO:0007669"/>
    <property type="project" value="UniProtKB-UniRule"/>
</dbReference>
<dbReference type="PROSITE" id="PS51740">
    <property type="entry name" value="SPOVT_ABRB"/>
    <property type="match status" value="2"/>
</dbReference>
<organism evidence="9 10">
    <name type="scientific">Lachnospira pectinoschiza</name>
    <dbReference type="NCBI Taxonomy" id="28052"/>
    <lineage>
        <taxon>Bacteria</taxon>
        <taxon>Bacillati</taxon>
        <taxon>Bacillota</taxon>
        <taxon>Clostridia</taxon>
        <taxon>Lachnospirales</taxon>
        <taxon>Lachnospiraceae</taxon>
        <taxon>Lachnospira</taxon>
    </lineage>
</organism>
<dbReference type="InterPro" id="IPR003444">
    <property type="entry name" value="MraZ"/>
</dbReference>
<dbReference type="GO" id="GO:0003700">
    <property type="term" value="F:DNA-binding transcription factor activity"/>
    <property type="evidence" value="ECO:0007669"/>
    <property type="project" value="UniProtKB-UniRule"/>
</dbReference>
<dbReference type="CDD" id="cd16321">
    <property type="entry name" value="MraZ_C"/>
    <property type="match status" value="1"/>
</dbReference>
<dbReference type="InterPro" id="IPR020603">
    <property type="entry name" value="MraZ_dom"/>
</dbReference>
<gene>
    <name evidence="7" type="primary">mraZ</name>
    <name evidence="9" type="ORF">SAMN05216544_1997</name>
</gene>
<dbReference type="InterPro" id="IPR038619">
    <property type="entry name" value="MraZ_sf"/>
</dbReference>
<accession>A0A1G9Z273</accession>
<dbReference type="Gene3D" id="3.40.1550.20">
    <property type="entry name" value="Transcriptional regulator MraZ domain"/>
    <property type="match status" value="1"/>
</dbReference>
<dbReference type="SUPFAM" id="SSF89447">
    <property type="entry name" value="AbrB/MazE/MraZ-like"/>
    <property type="match status" value="1"/>
</dbReference>
<keyword evidence="4 7" id="KW-0805">Transcription regulation</keyword>
<dbReference type="InterPro" id="IPR007159">
    <property type="entry name" value="SpoVT-AbrB_dom"/>
</dbReference>
<feature type="domain" description="SpoVT-AbrB" evidence="8">
    <location>
        <begin position="76"/>
        <end position="119"/>
    </location>
</feature>
<dbReference type="NCBIfam" id="TIGR00242">
    <property type="entry name" value="division/cell wall cluster transcriptional repressor MraZ"/>
    <property type="match status" value="1"/>
</dbReference>
<evidence type="ECO:0000256" key="1">
    <source>
        <dbReference type="ARBA" id="ARBA00013860"/>
    </source>
</evidence>
<evidence type="ECO:0000259" key="8">
    <source>
        <dbReference type="PROSITE" id="PS51740"/>
    </source>
</evidence>
<evidence type="ECO:0000256" key="6">
    <source>
        <dbReference type="ARBA" id="ARBA00023163"/>
    </source>
</evidence>
<comment type="subcellular location">
    <subcellularLocation>
        <location evidence="7">Cytoplasm</location>
        <location evidence="7">Nucleoid</location>
    </subcellularLocation>
</comment>
<keyword evidence="5 7" id="KW-0238">DNA-binding</keyword>
<evidence type="ECO:0000256" key="2">
    <source>
        <dbReference type="ARBA" id="ARBA00022490"/>
    </source>
</evidence>
<dbReference type="InterPro" id="IPR035644">
    <property type="entry name" value="MraZ_C"/>
</dbReference>
<dbReference type="CDD" id="cd16320">
    <property type="entry name" value="MraZ_N"/>
    <property type="match status" value="1"/>
</dbReference>
<dbReference type="GO" id="GO:0000976">
    <property type="term" value="F:transcription cis-regulatory region binding"/>
    <property type="evidence" value="ECO:0007669"/>
    <property type="project" value="TreeGrafter"/>
</dbReference>
<comment type="subunit">
    <text evidence="7">Forms oligomers.</text>
</comment>
<evidence type="ECO:0000256" key="3">
    <source>
        <dbReference type="ARBA" id="ARBA00022737"/>
    </source>
</evidence>
<dbReference type="OrthoDB" id="9807753at2"/>
<feature type="domain" description="SpoVT-AbrB" evidence="8">
    <location>
        <begin position="5"/>
        <end position="47"/>
    </location>
</feature>